<dbReference type="SUPFAM" id="SSF52540">
    <property type="entry name" value="P-loop containing nucleoside triphosphate hydrolases"/>
    <property type="match status" value="1"/>
</dbReference>
<gene>
    <name evidence="6" type="ORF">GGR16_003616</name>
</gene>
<evidence type="ECO:0000259" key="5">
    <source>
        <dbReference type="PROSITE" id="PS50893"/>
    </source>
</evidence>
<dbReference type="EMBL" id="JACIEN010000004">
    <property type="protein sequence ID" value="MBB4018569.1"/>
    <property type="molecule type" value="Genomic_DNA"/>
</dbReference>
<dbReference type="AlphaFoldDB" id="A0A840C532"/>
<keyword evidence="7" id="KW-1185">Reference proteome</keyword>
<dbReference type="GO" id="GO:0005524">
    <property type="term" value="F:ATP binding"/>
    <property type="evidence" value="ECO:0007669"/>
    <property type="project" value="UniProtKB-KW"/>
</dbReference>
<dbReference type="RefSeq" id="WP_183317471.1">
    <property type="nucleotide sequence ID" value="NZ_JACIEN010000004.1"/>
</dbReference>
<evidence type="ECO:0000256" key="3">
    <source>
        <dbReference type="ARBA" id="ARBA00022741"/>
    </source>
</evidence>
<keyword evidence="2" id="KW-0813">Transport</keyword>
<dbReference type="PANTHER" id="PTHR46743">
    <property type="entry name" value="TEICHOIC ACIDS EXPORT ATP-BINDING PROTEIN TAGH"/>
    <property type="match status" value="1"/>
</dbReference>
<dbReference type="InterPro" id="IPR015860">
    <property type="entry name" value="ABC_transpr_TagH-like"/>
</dbReference>
<dbReference type="CDD" id="cd03220">
    <property type="entry name" value="ABC_KpsT_Wzt"/>
    <property type="match status" value="1"/>
</dbReference>
<protein>
    <submittedName>
        <fullName evidence="6">ABC-2 type transport system ATP-binding protein/lipopolysaccharide transport system ATP-binding protein</fullName>
    </submittedName>
</protein>
<evidence type="ECO:0000313" key="6">
    <source>
        <dbReference type="EMBL" id="MBB4018569.1"/>
    </source>
</evidence>
<evidence type="ECO:0000256" key="4">
    <source>
        <dbReference type="ARBA" id="ARBA00022840"/>
    </source>
</evidence>
<sequence>MPSIALHRASVDFPIYNSRNRSLRNALLARVGGRLEEAGDLVTVRALEDISLTLNPGDRLALVGRNGAGKSTLLRVLAGAYEPTSGSAVIDGRVSSLFDLTMGMDAELTGADNVVLRGVFLGMSIAEARSYIPEVAEFSELGGFMHLPMRTYSSGMRLRLAFAISTVRTPDILLLDEFISVGDESFVRKTRERLERMIDKAHILVLASHSPQTLRAYCNRALLLHEGRIVGEGPIEAILARYKEQAA</sequence>
<reference evidence="6 7" key="1">
    <citation type="submission" date="2020-08" db="EMBL/GenBank/DDBJ databases">
        <title>Genomic Encyclopedia of Type Strains, Phase IV (KMG-IV): sequencing the most valuable type-strain genomes for metagenomic binning, comparative biology and taxonomic classification.</title>
        <authorList>
            <person name="Goeker M."/>
        </authorList>
    </citation>
    <scope>NUCLEOTIDE SEQUENCE [LARGE SCALE GENOMIC DNA]</scope>
    <source>
        <strain evidence="6 7">DSM 103737</strain>
    </source>
</reference>
<evidence type="ECO:0000313" key="7">
    <source>
        <dbReference type="Proteomes" id="UP000577362"/>
    </source>
</evidence>
<dbReference type="PROSITE" id="PS50893">
    <property type="entry name" value="ABC_TRANSPORTER_2"/>
    <property type="match status" value="1"/>
</dbReference>
<comment type="similarity">
    <text evidence="1">Belongs to the ABC transporter superfamily.</text>
</comment>
<dbReference type="InterPro" id="IPR003439">
    <property type="entry name" value="ABC_transporter-like_ATP-bd"/>
</dbReference>
<accession>A0A840C532</accession>
<dbReference type="GO" id="GO:0016020">
    <property type="term" value="C:membrane"/>
    <property type="evidence" value="ECO:0007669"/>
    <property type="project" value="InterPro"/>
</dbReference>
<feature type="domain" description="ABC transporter" evidence="5">
    <location>
        <begin position="23"/>
        <end position="247"/>
    </location>
</feature>
<dbReference type="GO" id="GO:0016887">
    <property type="term" value="F:ATP hydrolysis activity"/>
    <property type="evidence" value="ECO:0007669"/>
    <property type="project" value="InterPro"/>
</dbReference>
<evidence type="ECO:0000256" key="1">
    <source>
        <dbReference type="ARBA" id="ARBA00005417"/>
    </source>
</evidence>
<dbReference type="Gene3D" id="3.40.50.300">
    <property type="entry name" value="P-loop containing nucleotide triphosphate hydrolases"/>
    <property type="match status" value="1"/>
</dbReference>
<dbReference type="InterPro" id="IPR003593">
    <property type="entry name" value="AAA+_ATPase"/>
</dbReference>
<comment type="caution">
    <text evidence="6">The sequence shown here is derived from an EMBL/GenBank/DDBJ whole genome shotgun (WGS) entry which is preliminary data.</text>
</comment>
<dbReference type="PANTHER" id="PTHR46743:SF2">
    <property type="entry name" value="TEICHOIC ACIDS EXPORT ATP-BINDING PROTEIN TAGH"/>
    <property type="match status" value="1"/>
</dbReference>
<keyword evidence="4 6" id="KW-0067">ATP-binding</keyword>
<dbReference type="InterPro" id="IPR050683">
    <property type="entry name" value="Bact_Polysacc_Export_ATP-bd"/>
</dbReference>
<organism evidence="6 7">
    <name type="scientific">Chelatococcus caeni</name>
    <dbReference type="NCBI Taxonomy" id="1348468"/>
    <lineage>
        <taxon>Bacteria</taxon>
        <taxon>Pseudomonadati</taxon>
        <taxon>Pseudomonadota</taxon>
        <taxon>Alphaproteobacteria</taxon>
        <taxon>Hyphomicrobiales</taxon>
        <taxon>Chelatococcaceae</taxon>
        <taxon>Chelatococcus</taxon>
    </lineage>
</organism>
<dbReference type="InterPro" id="IPR027417">
    <property type="entry name" value="P-loop_NTPase"/>
</dbReference>
<dbReference type="SMART" id="SM00382">
    <property type="entry name" value="AAA"/>
    <property type="match status" value="1"/>
</dbReference>
<evidence type="ECO:0000256" key="2">
    <source>
        <dbReference type="ARBA" id="ARBA00022448"/>
    </source>
</evidence>
<keyword evidence="3" id="KW-0547">Nucleotide-binding</keyword>
<dbReference type="Proteomes" id="UP000577362">
    <property type="component" value="Unassembled WGS sequence"/>
</dbReference>
<dbReference type="Pfam" id="PF00005">
    <property type="entry name" value="ABC_tran"/>
    <property type="match status" value="1"/>
</dbReference>
<dbReference type="GO" id="GO:0140359">
    <property type="term" value="F:ABC-type transporter activity"/>
    <property type="evidence" value="ECO:0007669"/>
    <property type="project" value="InterPro"/>
</dbReference>
<proteinExistence type="inferred from homology"/>
<name>A0A840C532_9HYPH</name>